<dbReference type="PANTHER" id="PTHR45662:SF8">
    <property type="entry name" value="PHOSPHATIDYLINOSITIDE PHOSPHATASE SAC2"/>
    <property type="match status" value="1"/>
</dbReference>
<dbReference type="Proteomes" id="UP000515154">
    <property type="component" value="Linkage group LG22"/>
</dbReference>
<evidence type="ECO:0000259" key="2">
    <source>
        <dbReference type="PROSITE" id="PS50275"/>
    </source>
</evidence>
<sequence length="1208" mass="137241">MEVYQSDNHFIIVDGNHFLWCSRVDGSLKAETGNFYPPVNAVCIGIVHGVVGKVKAHTDSEWKLILIKNQSHVGHILETHDIFQINKIAILSLSGLEPTELGLSPCPRHHREQGSQISLPQASSKPLQKTWNSVKSAVENVKPKKSFLTDLYNIVQPERESGFQKEVKDKEKFERRIYEELLKLFNESNSFYYSLTFDLTNSIQRQYTNDKPADEPLWKQADERFFWNQYLLKELLESNDEAAKHWIVPIIQGFIQNELCLMEFDINKSLTPTGTVMFDSARFQKDPLKYWLTIISRRSRHRAGTRSKKRGLEESGACANYVETEQILQFPPHLVSFVQVRGSVPVFWSQSGFKYRPPPRLEKDEQENRNAFLKHFEEQLNIYEKIAVITLVELTGKEQVIGSAYLDRILDFNSKDLIYITFDFHEYCRGMKFENVSILTDCIKDIIRDMRYCWVDSKGSICDQKGVFRINCVDCLDRTNVVQTAIARIVMETQCRKLGLLPPDETLPQSCRVAFQLIWANNGDAISHQYAGTAALKGDFTRTGERKLSGLMKDGVNSANRYYLRFKDDYRQAAIDVLLGQPIAEETLLSAGLQEEDIEGELLEKEENVRTLIDDLKKMLIVEPEQCLGGWSLVNADPVMVSVDNIDSYVPVVGVYNDMVGVDCIDNYVVVVVDNDMVGADDIDCYVSVVVVKDPSNQKNDRKSRSSSGNYGDNLFCLKLKTLRILEFCVFFIGLEPLLFKSKHVCMRIHYNGLTEEGFFHTFRVPSTRLFNNVVVSVKNEDDAKESLKAVCHCFLASQNIVRHNFEVVEKQKLERMKVKPHPGVIDIGKQLQETSLAAINLPRNVSESSLNETEEETEKQLPNQHQGHGFFRSPKFSLNTESNIHKGDLSNKLGLPLKGTSLQLPKLNLHPKSHKNVNLKSLRLPTVFYSNKETKSSMERLTINTERSGEEVSDSSNSLKHLPPEGAGNLPRSSDMDVVSNKNLLDMTQDENTDVMFRSCGILATNPKQLFVTSLSLSSDVDPEELPQEISAAIDEARKPDATDQLNNLLSLDLVSSESEIENSRMALNNKTEQESFMSNIPDTYANSYPASIRDDYDDNNYDHFNCGDASTEFAEHSRDTSNQRRRPLPLKPSFSDGAISSHPDMNTYPDLQKPLLLLENNPFTKIGQKIQSSMSRSSSKATVDLLKEQVLEKLKDRECETQIIFI</sequence>
<keyword evidence="3" id="KW-1185">Reference proteome</keyword>
<protein>
    <submittedName>
        <fullName evidence="4">LOW QUALITY PROTEIN: phosphatidylinositide phosphatase SAC2-like</fullName>
    </submittedName>
</protein>
<reference evidence="4" key="1">
    <citation type="submission" date="2025-08" db="UniProtKB">
        <authorList>
            <consortium name="RefSeq"/>
        </authorList>
    </citation>
    <scope>IDENTIFICATION</scope>
</reference>
<name>A0A7E6FJU0_9MOLL</name>
<feature type="region of interest" description="Disordered" evidence="1">
    <location>
        <begin position="1114"/>
        <end position="1148"/>
    </location>
</feature>
<dbReference type="KEGG" id="osn:115223118"/>
<accession>A0A7E6FJU0</accession>
<feature type="region of interest" description="Disordered" evidence="1">
    <location>
        <begin position="106"/>
        <end position="125"/>
    </location>
</feature>
<dbReference type="GO" id="GO:0046856">
    <property type="term" value="P:phosphatidylinositol dephosphorylation"/>
    <property type="evidence" value="ECO:0007669"/>
    <property type="project" value="TreeGrafter"/>
</dbReference>
<dbReference type="InterPro" id="IPR002013">
    <property type="entry name" value="SAC_dom"/>
</dbReference>
<gene>
    <name evidence="4" type="primary">LOC115223118</name>
</gene>
<feature type="region of interest" description="Disordered" evidence="1">
    <location>
        <begin position="845"/>
        <end position="869"/>
    </location>
</feature>
<dbReference type="GO" id="GO:0005769">
    <property type="term" value="C:early endosome"/>
    <property type="evidence" value="ECO:0007669"/>
    <property type="project" value="TreeGrafter"/>
</dbReference>
<dbReference type="PROSITE" id="PS50275">
    <property type="entry name" value="SAC"/>
    <property type="match status" value="1"/>
</dbReference>
<evidence type="ECO:0000256" key="1">
    <source>
        <dbReference type="SAM" id="MobiDB-lite"/>
    </source>
</evidence>
<dbReference type="Pfam" id="PF02383">
    <property type="entry name" value="Syja_N"/>
    <property type="match status" value="1"/>
</dbReference>
<dbReference type="GO" id="GO:2001135">
    <property type="term" value="P:regulation of endocytic recycling"/>
    <property type="evidence" value="ECO:0007669"/>
    <property type="project" value="TreeGrafter"/>
</dbReference>
<dbReference type="GO" id="GO:0043812">
    <property type="term" value="F:phosphatidylinositol-4-phosphate phosphatase activity"/>
    <property type="evidence" value="ECO:0007669"/>
    <property type="project" value="TreeGrafter"/>
</dbReference>
<dbReference type="PANTHER" id="PTHR45662">
    <property type="entry name" value="PHOSPHATIDYLINOSITIDE PHOSPHATASE SAC1"/>
    <property type="match status" value="1"/>
</dbReference>
<dbReference type="AlphaFoldDB" id="A0A7E6FJU0"/>
<feature type="region of interest" description="Disordered" evidence="1">
    <location>
        <begin position="944"/>
        <end position="976"/>
    </location>
</feature>
<feature type="compositionally biased region" description="Basic and acidic residues" evidence="1">
    <location>
        <begin position="1115"/>
        <end position="1124"/>
    </location>
</feature>
<evidence type="ECO:0000313" key="4">
    <source>
        <dbReference type="RefSeq" id="XP_036368001.1"/>
    </source>
</evidence>
<feature type="domain" description="SAC" evidence="2">
    <location>
        <begin position="182"/>
        <end position="532"/>
    </location>
</feature>
<proteinExistence type="predicted"/>
<organism evidence="3 4">
    <name type="scientific">Octopus sinensis</name>
    <name type="common">East Asian common octopus</name>
    <dbReference type="NCBI Taxonomy" id="2607531"/>
    <lineage>
        <taxon>Eukaryota</taxon>
        <taxon>Metazoa</taxon>
        <taxon>Spiralia</taxon>
        <taxon>Lophotrochozoa</taxon>
        <taxon>Mollusca</taxon>
        <taxon>Cephalopoda</taxon>
        <taxon>Coleoidea</taxon>
        <taxon>Octopodiformes</taxon>
        <taxon>Octopoda</taxon>
        <taxon>Incirrata</taxon>
        <taxon>Octopodidae</taxon>
        <taxon>Octopus</taxon>
    </lineage>
</organism>
<dbReference type="RefSeq" id="XP_036368001.1">
    <property type="nucleotide sequence ID" value="XM_036512108.1"/>
</dbReference>
<evidence type="ECO:0000313" key="3">
    <source>
        <dbReference type="Proteomes" id="UP000515154"/>
    </source>
</evidence>
<dbReference type="GO" id="GO:0045334">
    <property type="term" value="C:clathrin-coated endocytic vesicle"/>
    <property type="evidence" value="ECO:0007669"/>
    <property type="project" value="TreeGrafter"/>
</dbReference>
<feature type="compositionally biased region" description="Polar residues" evidence="1">
    <location>
        <begin position="114"/>
        <end position="125"/>
    </location>
</feature>